<dbReference type="OrthoDB" id="513552at2"/>
<name>A0A059GAN0_9PROT</name>
<dbReference type="InterPro" id="IPR025187">
    <property type="entry name" value="DUF4112"/>
</dbReference>
<dbReference type="STRING" id="1280953.HOC_05249"/>
<evidence type="ECO:0008006" key="3">
    <source>
        <dbReference type="Google" id="ProtNLM"/>
    </source>
</evidence>
<dbReference type="PATRIC" id="fig|1280953.3.peg.1057"/>
<dbReference type="AlphaFoldDB" id="A0A059GAN0"/>
<dbReference type="eggNOG" id="ENOG5032RYR">
    <property type="taxonomic scope" value="Bacteria"/>
</dbReference>
<accession>A0A059GAN0</accession>
<dbReference type="Pfam" id="PF13430">
    <property type="entry name" value="DUF4112"/>
    <property type="match status" value="1"/>
</dbReference>
<dbReference type="RefSeq" id="WP_051624550.1">
    <property type="nucleotide sequence ID" value="NZ_ARYL01000005.1"/>
</dbReference>
<dbReference type="Proteomes" id="UP000024942">
    <property type="component" value="Unassembled WGS sequence"/>
</dbReference>
<keyword evidence="2" id="KW-1185">Reference proteome</keyword>
<comment type="caution">
    <text evidence="1">The sequence shown here is derived from an EMBL/GenBank/DDBJ whole genome shotgun (WGS) entry which is preliminary data.</text>
</comment>
<gene>
    <name evidence="1" type="ORF">HOC_05249</name>
</gene>
<dbReference type="EMBL" id="ARYL01000005">
    <property type="protein sequence ID" value="KDA03533.1"/>
    <property type="molecule type" value="Genomic_DNA"/>
</dbReference>
<dbReference type="PANTHER" id="PTHR35519">
    <property type="entry name" value="MEMBRANE PROTEINS"/>
    <property type="match status" value="1"/>
</dbReference>
<evidence type="ECO:0000313" key="1">
    <source>
        <dbReference type="EMBL" id="KDA03533.1"/>
    </source>
</evidence>
<protein>
    <recommendedName>
        <fullName evidence="3">DUF4112 domain-containing protein</fullName>
    </recommendedName>
</protein>
<proteinExistence type="predicted"/>
<evidence type="ECO:0000313" key="2">
    <source>
        <dbReference type="Proteomes" id="UP000024942"/>
    </source>
</evidence>
<dbReference type="PANTHER" id="PTHR35519:SF2">
    <property type="entry name" value="PH DOMAIN PROTEIN"/>
    <property type="match status" value="1"/>
</dbReference>
<organism evidence="1 2">
    <name type="scientific">Hyphomonas oceanitis SCH89</name>
    <dbReference type="NCBI Taxonomy" id="1280953"/>
    <lineage>
        <taxon>Bacteria</taxon>
        <taxon>Pseudomonadati</taxon>
        <taxon>Pseudomonadota</taxon>
        <taxon>Alphaproteobacteria</taxon>
        <taxon>Hyphomonadales</taxon>
        <taxon>Hyphomonadaceae</taxon>
        <taxon>Hyphomonas</taxon>
    </lineage>
</organism>
<sequence>MGKDRTADSELLNVQLGNGRTLEDELRHLQMFARVLDSRFSLMGMKFGLDSVLGLVPVAGDVATGLAGTYALYTAARLKLHPIALAHIGWNLLFDTTLGAIPVFGDAFDFFFKSNTKNVRVIEKHLRRKVQKQLKNQPLA</sequence>
<reference evidence="1 2" key="1">
    <citation type="journal article" date="2014" name="Antonie Van Leeuwenhoek">
        <title>Hyphomonas beringensis sp. nov. and Hyphomonas chukchiensis sp. nov., isolated from surface seawater of the Bering Sea and Chukchi Sea.</title>
        <authorList>
            <person name="Li C."/>
            <person name="Lai Q."/>
            <person name="Li G."/>
            <person name="Dong C."/>
            <person name="Wang J."/>
            <person name="Liao Y."/>
            <person name="Shao Z."/>
        </authorList>
    </citation>
    <scope>NUCLEOTIDE SEQUENCE [LARGE SCALE GENOMIC DNA]</scope>
    <source>
        <strain evidence="1 2">SCH89</strain>
    </source>
</reference>